<gene>
    <name evidence="4" type="ORF">QJS10_CPB13g00294</name>
</gene>
<comment type="caution">
    <text evidence="4">The sequence shown here is derived from an EMBL/GenBank/DDBJ whole genome shotgun (WGS) entry which is preliminary data.</text>
</comment>
<dbReference type="AlphaFoldDB" id="A0AAV9DJI5"/>
<keyword evidence="5" id="KW-1185">Reference proteome</keyword>
<name>A0AAV9DJI5_ACOCL</name>
<evidence type="ECO:0000313" key="4">
    <source>
        <dbReference type="EMBL" id="KAK1300413.1"/>
    </source>
</evidence>
<dbReference type="GO" id="GO:0005524">
    <property type="term" value="F:ATP binding"/>
    <property type="evidence" value="ECO:0007669"/>
    <property type="project" value="UniProtKB-KW"/>
</dbReference>
<feature type="domain" description="Acetyl-coenzyme A carboxylase carboxyl transferase subunit beta" evidence="3">
    <location>
        <begin position="8"/>
        <end position="75"/>
    </location>
</feature>
<accession>A0AAV9DJI5</accession>
<evidence type="ECO:0000256" key="1">
    <source>
        <dbReference type="ARBA" id="ARBA00022741"/>
    </source>
</evidence>
<keyword evidence="2" id="KW-0067">ATP-binding</keyword>
<reference evidence="4" key="1">
    <citation type="journal article" date="2023" name="Nat. Commun.">
        <title>Diploid and tetraploid genomes of Acorus and the evolution of monocots.</title>
        <authorList>
            <person name="Ma L."/>
            <person name="Liu K.W."/>
            <person name="Li Z."/>
            <person name="Hsiao Y.Y."/>
            <person name="Qi Y."/>
            <person name="Fu T."/>
            <person name="Tang G.D."/>
            <person name="Zhang D."/>
            <person name="Sun W.H."/>
            <person name="Liu D.K."/>
            <person name="Li Y."/>
            <person name="Chen G.Z."/>
            <person name="Liu X.D."/>
            <person name="Liao X.Y."/>
            <person name="Jiang Y.T."/>
            <person name="Yu X."/>
            <person name="Hao Y."/>
            <person name="Huang J."/>
            <person name="Zhao X.W."/>
            <person name="Ke S."/>
            <person name="Chen Y.Y."/>
            <person name="Wu W.L."/>
            <person name="Hsu J.L."/>
            <person name="Lin Y.F."/>
            <person name="Huang M.D."/>
            <person name="Li C.Y."/>
            <person name="Huang L."/>
            <person name="Wang Z.W."/>
            <person name="Zhao X."/>
            <person name="Zhong W.Y."/>
            <person name="Peng D.H."/>
            <person name="Ahmad S."/>
            <person name="Lan S."/>
            <person name="Zhang J.S."/>
            <person name="Tsai W.C."/>
            <person name="Van de Peer Y."/>
            <person name="Liu Z.J."/>
        </authorList>
    </citation>
    <scope>NUCLEOTIDE SEQUENCE</scope>
    <source>
        <strain evidence="4">CP</strain>
    </source>
</reference>
<evidence type="ECO:0000313" key="5">
    <source>
        <dbReference type="Proteomes" id="UP001180020"/>
    </source>
</evidence>
<protein>
    <recommendedName>
        <fullName evidence="3">Acetyl-coenzyme A carboxylase carboxyl transferase subunit beta domain-containing protein</fullName>
    </recommendedName>
</protein>
<evidence type="ECO:0000256" key="2">
    <source>
        <dbReference type="ARBA" id="ARBA00022840"/>
    </source>
</evidence>
<dbReference type="Proteomes" id="UP001180020">
    <property type="component" value="Unassembled WGS sequence"/>
</dbReference>
<organism evidence="4 5">
    <name type="scientific">Acorus calamus</name>
    <name type="common">Sweet flag</name>
    <dbReference type="NCBI Taxonomy" id="4465"/>
    <lineage>
        <taxon>Eukaryota</taxon>
        <taxon>Viridiplantae</taxon>
        <taxon>Streptophyta</taxon>
        <taxon>Embryophyta</taxon>
        <taxon>Tracheophyta</taxon>
        <taxon>Spermatophyta</taxon>
        <taxon>Magnoliopsida</taxon>
        <taxon>Liliopsida</taxon>
        <taxon>Acoraceae</taxon>
        <taxon>Acorus</taxon>
    </lineage>
</organism>
<reference evidence="4" key="2">
    <citation type="submission" date="2023-06" db="EMBL/GenBank/DDBJ databases">
        <authorList>
            <person name="Ma L."/>
            <person name="Liu K.-W."/>
            <person name="Li Z."/>
            <person name="Hsiao Y.-Y."/>
            <person name="Qi Y."/>
            <person name="Fu T."/>
            <person name="Tang G."/>
            <person name="Zhang D."/>
            <person name="Sun W.-H."/>
            <person name="Liu D.-K."/>
            <person name="Li Y."/>
            <person name="Chen G.-Z."/>
            <person name="Liu X.-D."/>
            <person name="Liao X.-Y."/>
            <person name="Jiang Y.-T."/>
            <person name="Yu X."/>
            <person name="Hao Y."/>
            <person name="Huang J."/>
            <person name="Zhao X.-W."/>
            <person name="Ke S."/>
            <person name="Chen Y.-Y."/>
            <person name="Wu W.-L."/>
            <person name="Hsu J.-L."/>
            <person name="Lin Y.-F."/>
            <person name="Huang M.-D."/>
            <person name="Li C.-Y."/>
            <person name="Huang L."/>
            <person name="Wang Z.-W."/>
            <person name="Zhao X."/>
            <person name="Zhong W.-Y."/>
            <person name="Peng D.-H."/>
            <person name="Ahmad S."/>
            <person name="Lan S."/>
            <person name="Zhang J.-S."/>
            <person name="Tsai W.-C."/>
            <person name="Van De Peer Y."/>
            <person name="Liu Z.-J."/>
        </authorList>
    </citation>
    <scope>NUCLEOTIDE SEQUENCE</scope>
    <source>
        <strain evidence="4">CP</strain>
        <tissue evidence="4">Leaves</tissue>
    </source>
</reference>
<evidence type="ECO:0000259" key="3">
    <source>
        <dbReference type="Pfam" id="PF01039"/>
    </source>
</evidence>
<dbReference type="InterPro" id="IPR034733">
    <property type="entry name" value="AcCoA_carboxyl_beta"/>
</dbReference>
<keyword evidence="1" id="KW-0547">Nucleotide-binding</keyword>
<sequence length="75" mass="8482">MRNTIESLALRDELHGLAIGRRIVNNLYMAGKQGVINSQPNYTLEYKDPLYDVKELRSIAPADQKQPVDIRSVIA</sequence>
<dbReference type="EMBL" id="JAUJYO010000013">
    <property type="protein sequence ID" value="KAK1300413.1"/>
    <property type="molecule type" value="Genomic_DNA"/>
</dbReference>
<dbReference type="Pfam" id="PF01039">
    <property type="entry name" value="Carboxyl_trans"/>
    <property type="match status" value="1"/>
</dbReference>
<proteinExistence type="predicted"/>